<dbReference type="InterPro" id="IPR003112">
    <property type="entry name" value="Olfac-like_dom"/>
</dbReference>
<evidence type="ECO:0000256" key="2">
    <source>
        <dbReference type="ARBA" id="ARBA00004613"/>
    </source>
</evidence>
<dbReference type="PROSITE" id="PS50835">
    <property type="entry name" value="IG_LIKE"/>
    <property type="match status" value="2"/>
</dbReference>
<dbReference type="SMART" id="SM00409">
    <property type="entry name" value="IG"/>
    <property type="match status" value="2"/>
</dbReference>
<keyword evidence="3" id="KW-1003">Cell membrane</keyword>
<keyword evidence="9" id="KW-0325">Glycoprotein</keyword>
<dbReference type="InterPro" id="IPR007110">
    <property type="entry name" value="Ig-like_dom"/>
</dbReference>
<dbReference type="SMART" id="SM00408">
    <property type="entry name" value="IGc2"/>
    <property type="match status" value="2"/>
</dbReference>
<reference evidence="15" key="1">
    <citation type="submission" date="2022-01" db="EMBL/GenBank/DDBJ databases">
        <authorList>
            <person name="King R."/>
        </authorList>
    </citation>
    <scope>NUCLEOTIDE SEQUENCE</scope>
</reference>
<comment type="subcellular location">
    <subcellularLocation>
        <location evidence="1">Cell membrane</location>
    </subcellularLocation>
    <subcellularLocation>
        <location evidence="2">Secreted</location>
    </subcellularLocation>
</comment>
<dbReference type="InterPro" id="IPR050605">
    <property type="entry name" value="Olfactomedin-like_domain"/>
</dbReference>
<evidence type="ECO:0000256" key="11">
    <source>
        <dbReference type="PROSITE-ProRule" id="PRU00446"/>
    </source>
</evidence>
<dbReference type="Gene3D" id="2.60.40.10">
    <property type="entry name" value="Immunoglobulins"/>
    <property type="match status" value="2"/>
</dbReference>
<keyword evidence="16" id="KW-1185">Reference proteome</keyword>
<dbReference type="SUPFAM" id="SSF48726">
    <property type="entry name" value="Immunoglobulin"/>
    <property type="match status" value="2"/>
</dbReference>
<dbReference type="PANTHER" id="PTHR23192:SF85">
    <property type="entry name" value="GLIOMEDIN"/>
    <property type="match status" value="1"/>
</dbReference>
<evidence type="ECO:0000256" key="4">
    <source>
        <dbReference type="ARBA" id="ARBA00022525"/>
    </source>
</evidence>
<evidence type="ECO:0000256" key="10">
    <source>
        <dbReference type="ARBA" id="ARBA00023319"/>
    </source>
</evidence>
<dbReference type="GO" id="GO:0007165">
    <property type="term" value="P:signal transduction"/>
    <property type="evidence" value="ECO:0007669"/>
    <property type="project" value="TreeGrafter"/>
</dbReference>
<dbReference type="SMART" id="SM00284">
    <property type="entry name" value="OLF"/>
    <property type="match status" value="1"/>
</dbReference>
<dbReference type="InterPro" id="IPR036179">
    <property type="entry name" value="Ig-like_dom_sf"/>
</dbReference>
<comment type="caution">
    <text evidence="11">Lacks conserved residue(s) required for the propagation of feature annotation.</text>
</comment>
<feature type="region of interest" description="Disordered" evidence="12">
    <location>
        <begin position="119"/>
        <end position="147"/>
    </location>
</feature>
<keyword evidence="4" id="KW-0964">Secreted</keyword>
<dbReference type="GO" id="GO:0005615">
    <property type="term" value="C:extracellular space"/>
    <property type="evidence" value="ECO:0007669"/>
    <property type="project" value="TreeGrafter"/>
</dbReference>
<dbReference type="Pfam" id="PF02191">
    <property type="entry name" value="OLF"/>
    <property type="match status" value="1"/>
</dbReference>
<gene>
    <name evidence="15" type="ORF">CHIRRI_LOCUS10185</name>
</gene>
<feature type="region of interest" description="Disordered" evidence="12">
    <location>
        <begin position="171"/>
        <end position="228"/>
    </location>
</feature>
<evidence type="ECO:0000256" key="6">
    <source>
        <dbReference type="ARBA" id="ARBA00022737"/>
    </source>
</evidence>
<evidence type="ECO:0000313" key="15">
    <source>
        <dbReference type="EMBL" id="CAH1727956.1"/>
    </source>
</evidence>
<evidence type="ECO:0000256" key="5">
    <source>
        <dbReference type="ARBA" id="ARBA00022729"/>
    </source>
</evidence>
<evidence type="ECO:0000256" key="3">
    <source>
        <dbReference type="ARBA" id="ARBA00022475"/>
    </source>
</evidence>
<evidence type="ECO:0000259" key="13">
    <source>
        <dbReference type="PROSITE" id="PS50835"/>
    </source>
</evidence>
<dbReference type="EMBL" id="OU895879">
    <property type="protein sequence ID" value="CAH1727956.1"/>
    <property type="molecule type" value="Genomic_DNA"/>
</dbReference>
<dbReference type="Proteomes" id="UP001153620">
    <property type="component" value="Chromosome 3"/>
</dbReference>
<proteinExistence type="predicted"/>
<organism evidence="15 16">
    <name type="scientific">Chironomus riparius</name>
    <dbReference type="NCBI Taxonomy" id="315576"/>
    <lineage>
        <taxon>Eukaryota</taxon>
        <taxon>Metazoa</taxon>
        <taxon>Ecdysozoa</taxon>
        <taxon>Arthropoda</taxon>
        <taxon>Hexapoda</taxon>
        <taxon>Insecta</taxon>
        <taxon>Pterygota</taxon>
        <taxon>Neoptera</taxon>
        <taxon>Endopterygota</taxon>
        <taxon>Diptera</taxon>
        <taxon>Nematocera</taxon>
        <taxon>Chironomoidea</taxon>
        <taxon>Chironomidae</taxon>
        <taxon>Chironominae</taxon>
        <taxon>Chironomus</taxon>
    </lineage>
</organism>
<evidence type="ECO:0000256" key="8">
    <source>
        <dbReference type="ARBA" id="ARBA00023157"/>
    </source>
</evidence>
<dbReference type="InterPro" id="IPR003598">
    <property type="entry name" value="Ig_sub2"/>
</dbReference>
<evidence type="ECO:0000259" key="14">
    <source>
        <dbReference type="PROSITE" id="PS51132"/>
    </source>
</evidence>
<evidence type="ECO:0008006" key="17">
    <source>
        <dbReference type="Google" id="ProtNLM"/>
    </source>
</evidence>
<evidence type="ECO:0000313" key="16">
    <source>
        <dbReference type="Proteomes" id="UP001153620"/>
    </source>
</evidence>
<evidence type="ECO:0000256" key="9">
    <source>
        <dbReference type="ARBA" id="ARBA00023180"/>
    </source>
</evidence>
<evidence type="ECO:0000256" key="1">
    <source>
        <dbReference type="ARBA" id="ARBA00004236"/>
    </source>
</evidence>
<keyword evidence="10" id="KW-0393">Immunoglobulin domain</keyword>
<reference evidence="15" key="2">
    <citation type="submission" date="2022-10" db="EMBL/GenBank/DDBJ databases">
        <authorList>
            <consortium name="ENA_rothamsted_submissions"/>
            <consortium name="culmorum"/>
            <person name="King R."/>
        </authorList>
    </citation>
    <scope>NUCLEOTIDE SEQUENCE</scope>
</reference>
<dbReference type="InterPro" id="IPR003599">
    <property type="entry name" value="Ig_sub"/>
</dbReference>
<evidence type="ECO:0000256" key="7">
    <source>
        <dbReference type="ARBA" id="ARBA00023136"/>
    </source>
</evidence>
<sequence>MKIHDTIAHNNNYLNDHSKNLYPQKRLKRDADNLFKDNDLFSNYDNNDNQNDEPVIEAEFFDPKYRGELEQRDAEMVRKTGKGPANGDEWVWLTQYCRIPYEAITGYCKEAKNYCPPGLQGPPGREGKTGTRGPKGEIGFPGNPGLDGRDGINGEPGLDGIPGRAGADGVDGFPGKDGKDGIPGLDGKNGLQGPPGLPGPQGMRGMKGEKGSRGRTGKPGKDGVPGINTWKVKVNGTYSDELLVPPSIATAEYNSNKPRSIVVREGEHLRLRCAANGYPQPNVEWVRQDDRAISFGAWELSSVSGHTLNITKVNRVHMGLYKCVADNGIPPTANQTYQLEVYFAPLIQIRSQTIYVENDSTATLECEVEAFPDPFRFWEKLPENKLLEQNDGKYFIETVHTDRYKSIMRLNITKIRSHDYGEYRCVSKNEMGIARAVFQVQERYSYMIPSASDDTPPIMFGARPPLKESFEDLCPPQICPDCTDVKETKCRDTSVSLNDLFGGNLELKPSGNKTYMGLPSRTLECVLYAVGKPVYIKYTEQNYGSWLKDSAAKNDVQSDKIWSTRENDDFQLFEYANKVEAYRNNVASKVYRLQFPFKGNAHVVYNGYFYYFRRDEPKIVKYDLTMDKQAGMKELDFATSNNTNYLYTTEYNLVDFNVDENGLWVIYSTADSNNTIVSMLNPITLEALYSLNISINHHKVSCINLCTMSIHAIHREEST</sequence>
<protein>
    <recommendedName>
        <fullName evidence="17">Colmedin</fullName>
    </recommendedName>
</protein>
<feature type="domain" description="Ig-like" evidence="13">
    <location>
        <begin position="345"/>
        <end position="445"/>
    </location>
</feature>
<dbReference type="FunFam" id="2.60.40.10:FF:000328">
    <property type="entry name" value="CLUMA_CG000981, isoform A"/>
    <property type="match status" value="1"/>
</dbReference>
<dbReference type="AlphaFoldDB" id="A0A9P0J6D7"/>
<dbReference type="GO" id="GO:0005886">
    <property type="term" value="C:plasma membrane"/>
    <property type="evidence" value="ECO:0007669"/>
    <property type="project" value="UniProtKB-SubCell"/>
</dbReference>
<keyword evidence="5" id="KW-0732">Signal</keyword>
<name>A0A9P0J6D7_9DIPT</name>
<keyword evidence="8" id="KW-1015">Disulfide bond</keyword>
<accession>A0A9P0J6D7</accession>
<dbReference type="InterPro" id="IPR008160">
    <property type="entry name" value="Collagen"/>
</dbReference>
<keyword evidence="7" id="KW-0472">Membrane</keyword>
<dbReference type="Pfam" id="PF13927">
    <property type="entry name" value="Ig_3"/>
    <property type="match status" value="2"/>
</dbReference>
<keyword evidence="6" id="KW-0677">Repeat</keyword>
<dbReference type="PROSITE" id="PS51132">
    <property type="entry name" value="OLF"/>
    <property type="match status" value="1"/>
</dbReference>
<feature type="domain" description="Ig-like" evidence="13">
    <location>
        <begin position="246"/>
        <end position="342"/>
    </location>
</feature>
<dbReference type="InterPro" id="IPR013783">
    <property type="entry name" value="Ig-like_fold"/>
</dbReference>
<evidence type="ECO:0000256" key="12">
    <source>
        <dbReference type="SAM" id="MobiDB-lite"/>
    </source>
</evidence>
<feature type="domain" description="Olfactomedin-like" evidence="14">
    <location>
        <begin position="524"/>
        <end position="719"/>
    </location>
</feature>
<dbReference type="PANTHER" id="PTHR23192">
    <property type="entry name" value="OLFACTOMEDIN-RELATED"/>
    <property type="match status" value="1"/>
</dbReference>
<dbReference type="Pfam" id="PF01391">
    <property type="entry name" value="Collagen"/>
    <property type="match status" value="1"/>
</dbReference>